<reference evidence="1 2" key="1">
    <citation type="journal article" date="2019" name="Sci. Rep.">
        <title>Orb-weaving spider Araneus ventricosus genome elucidates the spidroin gene catalogue.</title>
        <authorList>
            <person name="Kono N."/>
            <person name="Nakamura H."/>
            <person name="Ohtoshi R."/>
            <person name="Moran D.A.P."/>
            <person name="Shinohara A."/>
            <person name="Yoshida Y."/>
            <person name="Fujiwara M."/>
            <person name="Mori M."/>
            <person name="Tomita M."/>
            <person name="Arakawa K."/>
        </authorList>
    </citation>
    <scope>NUCLEOTIDE SEQUENCE [LARGE SCALE GENOMIC DNA]</scope>
</reference>
<proteinExistence type="predicted"/>
<dbReference type="PRINTS" id="PR00721">
    <property type="entry name" value="STOMATIN"/>
</dbReference>
<name>A0A4Y2N9B3_ARAVE</name>
<dbReference type="Gene3D" id="6.10.250.2090">
    <property type="match status" value="1"/>
</dbReference>
<dbReference type="InterPro" id="IPR001972">
    <property type="entry name" value="Stomatin_HflK_fam"/>
</dbReference>
<dbReference type="InterPro" id="IPR043202">
    <property type="entry name" value="Band-7_stomatin-like"/>
</dbReference>
<comment type="caution">
    <text evidence="1">The sequence shown here is derived from an EMBL/GenBank/DDBJ whole genome shotgun (WGS) entry which is preliminary data.</text>
</comment>
<evidence type="ECO:0000313" key="1">
    <source>
        <dbReference type="EMBL" id="GBN35975.1"/>
    </source>
</evidence>
<organism evidence="1 2">
    <name type="scientific">Araneus ventricosus</name>
    <name type="common">Orbweaver spider</name>
    <name type="synonym">Epeira ventricosa</name>
    <dbReference type="NCBI Taxonomy" id="182803"/>
    <lineage>
        <taxon>Eukaryota</taxon>
        <taxon>Metazoa</taxon>
        <taxon>Ecdysozoa</taxon>
        <taxon>Arthropoda</taxon>
        <taxon>Chelicerata</taxon>
        <taxon>Arachnida</taxon>
        <taxon>Araneae</taxon>
        <taxon>Araneomorphae</taxon>
        <taxon>Entelegynae</taxon>
        <taxon>Araneoidea</taxon>
        <taxon>Araneidae</taxon>
        <taxon>Araneus</taxon>
    </lineage>
</organism>
<keyword evidence="2" id="KW-1185">Reference proteome</keyword>
<accession>A0A4Y2N9B3</accession>
<dbReference type="PANTHER" id="PTHR10264:SF19">
    <property type="entry name" value="AT06885P-RELATED"/>
    <property type="match status" value="1"/>
</dbReference>
<dbReference type="EMBL" id="BGPR01126937">
    <property type="protein sequence ID" value="GBN35975.1"/>
    <property type="molecule type" value="Genomic_DNA"/>
</dbReference>
<dbReference type="OrthoDB" id="2105077at2759"/>
<feature type="non-terminal residue" evidence="1">
    <location>
        <position position="1"/>
    </location>
</feature>
<protein>
    <submittedName>
        <fullName evidence="1">Stomatin-2</fullName>
    </submittedName>
</protein>
<dbReference type="Proteomes" id="UP000499080">
    <property type="component" value="Unassembled WGS sequence"/>
</dbReference>
<dbReference type="GO" id="GO:0005886">
    <property type="term" value="C:plasma membrane"/>
    <property type="evidence" value="ECO:0007669"/>
    <property type="project" value="InterPro"/>
</dbReference>
<gene>
    <name evidence="1" type="primary">sto-2_1</name>
    <name evidence="1" type="ORF">AVEN_107772_1</name>
</gene>
<dbReference type="PANTHER" id="PTHR10264">
    <property type="entry name" value="BAND 7 PROTEIN-RELATED"/>
    <property type="match status" value="1"/>
</dbReference>
<sequence length="63" mass="6732">VIAAEGEQRASRALKEAADVISDSPGALQLRYLQTLTSIAAEKNSTVVFPLPMELMRGLGMKS</sequence>
<evidence type="ECO:0000313" key="2">
    <source>
        <dbReference type="Proteomes" id="UP000499080"/>
    </source>
</evidence>
<dbReference type="AlphaFoldDB" id="A0A4Y2N9B3"/>